<organism evidence="2 3">
    <name type="scientific">Hymenobacter crusticola</name>
    <dbReference type="NCBI Taxonomy" id="1770526"/>
    <lineage>
        <taxon>Bacteria</taxon>
        <taxon>Pseudomonadati</taxon>
        <taxon>Bacteroidota</taxon>
        <taxon>Cytophagia</taxon>
        <taxon>Cytophagales</taxon>
        <taxon>Hymenobacteraceae</taxon>
        <taxon>Hymenobacter</taxon>
    </lineage>
</organism>
<reference evidence="2 3" key="1">
    <citation type="submission" date="2017-01" db="EMBL/GenBank/DDBJ databases">
        <title>A new Hymenobacter.</title>
        <authorList>
            <person name="Liang Y."/>
            <person name="Feng F."/>
        </authorList>
    </citation>
    <scope>NUCLEOTIDE SEQUENCE [LARGE SCALE GENOMIC DNA]</scope>
    <source>
        <strain evidence="2">MIMBbqt21</strain>
    </source>
</reference>
<feature type="transmembrane region" description="Helical" evidence="1">
    <location>
        <begin position="12"/>
        <end position="27"/>
    </location>
</feature>
<dbReference type="OrthoDB" id="882208at2"/>
<keyword evidence="1" id="KW-1133">Transmembrane helix</keyword>
<gene>
    <name evidence="2" type="ORF">BXP70_01435</name>
</gene>
<accession>A0A243WJ85</accession>
<dbReference type="RefSeq" id="WP_086592219.1">
    <property type="nucleotide sequence ID" value="NZ_MTSE01000001.1"/>
</dbReference>
<dbReference type="Proteomes" id="UP000194873">
    <property type="component" value="Unassembled WGS sequence"/>
</dbReference>
<evidence type="ECO:0000256" key="1">
    <source>
        <dbReference type="SAM" id="Phobius"/>
    </source>
</evidence>
<dbReference type="AlphaFoldDB" id="A0A243WJ85"/>
<keyword evidence="1" id="KW-0812">Transmembrane</keyword>
<evidence type="ECO:0000313" key="3">
    <source>
        <dbReference type="Proteomes" id="UP000194873"/>
    </source>
</evidence>
<evidence type="ECO:0000313" key="2">
    <source>
        <dbReference type="EMBL" id="OUJ75973.1"/>
    </source>
</evidence>
<keyword evidence="3" id="KW-1185">Reference proteome</keyword>
<proteinExistence type="predicted"/>
<protein>
    <submittedName>
        <fullName evidence="2">Uncharacterized protein</fullName>
    </submittedName>
</protein>
<sequence length="122" mass="13737">MPAKSRSLQNWWVLLFGALAFATFYFVKNMGQRTLMKAVLGEPADLITAAMSSARVSPRITSRTGKITARNFKVENLSAKKDSLVFRFLLEGERSTATIKLWMSMLPSGEWKIVKSDTLFTK</sequence>
<keyword evidence="1" id="KW-0472">Membrane</keyword>
<dbReference type="EMBL" id="MTSE01000001">
    <property type="protein sequence ID" value="OUJ75973.1"/>
    <property type="molecule type" value="Genomic_DNA"/>
</dbReference>
<name>A0A243WJ85_9BACT</name>
<comment type="caution">
    <text evidence="2">The sequence shown here is derived from an EMBL/GenBank/DDBJ whole genome shotgun (WGS) entry which is preliminary data.</text>
</comment>